<dbReference type="InterPro" id="IPR006592">
    <property type="entry name" value="RNA_pol_N"/>
</dbReference>
<dbReference type="InterPro" id="IPR007080">
    <property type="entry name" value="RNA_pol_Rpb1_1"/>
</dbReference>
<evidence type="ECO:0000313" key="9">
    <source>
        <dbReference type="EMBL" id="AMK06999.1"/>
    </source>
</evidence>
<feature type="compositionally biased region" description="Acidic residues" evidence="7">
    <location>
        <begin position="92"/>
        <end position="104"/>
    </location>
</feature>
<keyword evidence="3 6" id="KW-0808">Transferase</keyword>
<evidence type="ECO:0000256" key="3">
    <source>
        <dbReference type="ARBA" id="ARBA00022679"/>
    </source>
</evidence>
<keyword evidence="5 6" id="KW-0804">Transcription</keyword>
<dbReference type="Pfam" id="PF04997">
    <property type="entry name" value="RNA_pol_Rpb1_1"/>
    <property type="match status" value="1"/>
</dbReference>
<dbReference type="InterPro" id="IPR044893">
    <property type="entry name" value="RNA_pol_Rpb1_clamp_domain"/>
</dbReference>
<accession>A0A140D5E9</accession>
<keyword evidence="4 6" id="KW-0548">Nucleotidyltransferase</keyword>
<comment type="catalytic activity">
    <reaction evidence="6">
        <text>RNA(n) + a ribonucleoside 5'-triphosphate = RNA(n+1) + diphosphate</text>
        <dbReference type="Rhea" id="RHEA:21248"/>
        <dbReference type="Rhea" id="RHEA-COMP:14527"/>
        <dbReference type="Rhea" id="RHEA-COMP:17342"/>
        <dbReference type="ChEBI" id="CHEBI:33019"/>
        <dbReference type="ChEBI" id="CHEBI:61557"/>
        <dbReference type="ChEBI" id="CHEBI:140395"/>
        <dbReference type="EC" id="2.7.7.6"/>
    </reaction>
</comment>
<gene>
    <name evidence="9" type="primary">rpb1</name>
</gene>
<evidence type="ECO:0000259" key="8">
    <source>
        <dbReference type="SMART" id="SM00663"/>
    </source>
</evidence>
<dbReference type="InterPro" id="IPR045867">
    <property type="entry name" value="DNA-dir_RpoC_beta_prime"/>
</dbReference>
<dbReference type="GO" id="GO:0005665">
    <property type="term" value="C:RNA polymerase II, core complex"/>
    <property type="evidence" value="ECO:0007669"/>
    <property type="project" value="TreeGrafter"/>
</dbReference>
<organism evidence="9">
    <name type="scientific">Kurtzmanomyces insolitus</name>
    <dbReference type="NCBI Taxonomy" id="105707"/>
    <lineage>
        <taxon>Eukaryota</taxon>
        <taxon>Fungi</taxon>
        <taxon>Dikarya</taxon>
        <taxon>Basidiomycota</taxon>
        <taxon>Pucciniomycotina</taxon>
        <taxon>Agaricostilbomycetes</taxon>
        <taxon>Agaricostilbales</taxon>
        <taxon>Chionosphaeraceae</taxon>
        <taxon>Kurtzmanomyces</taxon>
    </lineage>
</organism>
<feature type="domain" description="RNA polymerase N-terminal" evidence="8">
    <location>
        <begin position="200"/>
        <end position="318"/>
    </location>
</feature>
<name>A0A140D5E9_9BASI</name>
<feature type="non-terminal residue" evidence="9">
    <location>
        <position position="318"/>
    </location>
</feature>
<evidence type="ECO:0000256" key="5">
    <source>
        <dbReference type="ARBA" id="ARBA00023163"/>
    </source>
</evidence>
<keyword evidence="2 6" id="KW-0240">DNA-directed RNA polymerase</keyword>
<dbReference type="AlphaFoldDB" id="A0A140D5E9"/>
<comment type="function">
    <text evidence="6">DNA-dependent RNA polymerase catalyzes the transcription of DNA into RNA using the four ribonucleoside triphosphates as substrates.</text>
</comment>
<dbReference type="PANTHER" id="PTHR19376">
    <property type="entry name" value="DNA-DIRECTED RNA POLYMERASE"/>
    <property type="match status" value="1"/>
</dbReference>
<evidence type="ECO:0000256" key="1">
    <source>
        <dbReference type="ARBA" id="ARBA00006460"/>
    </source>
</evidence>
<dbReference type="EMBL" id="KJ707986">
    <property type="protein sequence ID" value="AMK06999.1"/>
    <property type="molecule type" value="Genomic_DNA"/>
</dbReference>
<evidence type="ECO:0000256" key="7">
    <source>
        <dbReference type="SAM" id="MobiDB-lite"/>
    </source>
</evidence>
<evidence type="ECO:0000256" key="4">
    <source>
        <dbReference type="ARBA" id="ARBA00022695"/>
    </source>
</evidence>
<sequence>CPGHFGHIELAVQSTMSGFLNKIKKIVECVCVQCGKLKVDLSEPKLREIVRFIRDPKKRLGPVHALAKVSCVSIFQKPDSKRSSKGKNLCETTDEEVEDPLPDVAEDAPKSLWTEKGSISIQRKGQHGGCGHRQPVVRKEGLKLFLVHQRQAEDAEEGTKGPKVTDRVPLPASDCLNIMRKIPSDHLKVMGLNIDEARPEWMILTVLPVPPPPVRPSVAVDGGATRGEDDLTYKLAEVIRANAQLRRLEGEGAPAHILSEFETLLQWHIATYMDNSIPGHPQALQKSGRPIKSIRARLKAREGKAQKAISWQRVCIFN</sequence>
<dbReference type="EC" id="2.7.7.6" evidence="6"/>
<feature type="region of interest" description="Disordered" evidence="7">
    <location>
        <begin position="78"/>
        <end position="104"/>
    </location>
</feature>
<dbReference type="GO" id="GO:0006351">
    <property type="term" value="P:DNA-templated transcription"/>
    <property type="evidence" value="ECO:0007669"/>
    <property type="project" value="InterPro"/>
</dbReference>
<proteinExistence type="inferred from homology"/>
<dbReference type="SUPFAM" id="SSF64484">
    <property type="entry name" value="beta and beta-prime subunits of DNA dependent RNA-polymerase"/>
    <property type="match status" value="1"/>
</dbReference>
<dbReference type="GO" id="GO:0003677">
    <property type="term" value="F:DNA binding"/>
    <property type="evidence" value="ECO:0007669"/>
    <property type="project" value="InterPro"/>
</dbReference>
<comment type="similarity">
    <text evidence="1 6">Belongs to the RNA polymerase beta' chain family.</text>
</comment>
<evidence type="ECO:0000256" key="6">
    <source>
        <dbReference type="RuleBase" id="RU004279"/>
    </source>
</evidence>
<dbReference type="Gene3D" id="4.10.860.120">
    <property type="entry name" value="RNA polymerase II, clamp domain"/>
    <property type="match status" value="1"/>
</dbReference>
<dbReference type="GO" id="GO:0003899">
    <property type="term" value="F:DNA-directed RNA polymerase activity"/>
    <property type="evidence" value="ECO:0007669"/>
    <property type="project" value="UniProtKB-EC"/>
</dbReference>
<evidence type="ECO:0000256" key="2">
    <source>
        <dbReference type="ARBA" id="ARBA00022478"/>
    </source>
</evidence>
<dbReference type="PANTHER" id="PTHR19376:SF37">
    <property type="entry name" value="DNA-DIRECTED RNA POLYMERASE II SUBUNIT RPB1"/>
    <property type="match status" value="1"/>
</dbReference>
<protein>
    <recommendedName>
        <fullName evidence="6">DNA-directed RNA polymerase subunit</fullName>
        <ecNumber evidence="6">2.7.7.6</ecNumber>
    </recommendedName>
</protein>
<reference evidence="9" key="1">
    <citation type="journal article" date="2015" name="Stud. Mycol.">
        <title>Phylogeny of yeasts and related filamentous fungi within Pucciniomycotina determined from multigene sequence analyses.</title>
        <authorList>
            <person name="Wang Q.M."/>
            <person name="Groenewald M."/>
            <person name="Takashima M."/>
            <person name="Theelen B."/>
            <person name="Han P.J."/>
            <person name="Liu X.Z."/>
            <person name="Boekhout T."/>
            <person name="Bai F.Y."/>
        </authorList>
    </citation>
    <scope>NUCLEOTIDE SEQUENCE</scope>
    <source>
        <strain evidence="9">JCM10409</strain>
    </source>
</reference>
<dbReference type="SMART" id="SM00663">
    <property type="entry name" value="RPOLA_N"/>
    <property type="match status" value="1"/>
</dbReference>
<feature type="non-terminal residue" evidence="9">
    <location>
        <position position="1"/>
    </location>
</feature>